<keyword evidence="3" id="KW-1185">Reference proteome</keyword>
<evidence type="ECO:0000313" key="3">
    <source>
        <dbReference type="Proteomes" id="UP001140453"/>
    </source>
</evidence>
<feature type="compositionally biased region" description="Polar residues" evidence="1">
    <location>
        <begin position="1"/>
        <end position="11"/>
    </location>
</feature>
<feature type="compositionally biased region" description="Basic and acidic residues" evidence="1">
    <location>
        <begin position="28"/>
        <end position="57"/>
    </location>
</feature>
<feature type="region of interest" description="Disordered" evidence="1">
    <location>
        <begin position="735"/>
        <end position="831"/>
    </location>
</feature>
<feature type="compositionally biased region" description="Basic and acidic residues" evidence="1">
    <location>
        <begin position="69"/>
        <end position="80"/>
    </location>
</feature>
<feature type="compositionally biased region" description="Pro residues" evidence="1">
    <location>
        <begin position="783"/>
        <end position="806"/>
    </location>
</feature>
<feature type="region of interest" description="Disordered" evidence="1">
    <location>
        <begin position="659"/>
        <end position="711"/>
    </location>
</feature>
<feature type="compositionally biased region" description="Polar residues" evidence="1">
    <location>
        <begin position="499"/>
        <end position="512"/>
    </location>
</feature>
<gene>
    <name evidence="2" type="ORF">N0V93_004380</name>
</gene>
<accession>A0A9W9CVT0</accession>
<dbReference type="Proteomes" id="UP001140453">
    <property type="component" value="Unassembled WGS sequence"/>
</dbReference>
<dbReference type="EMBL" id="JAPEVB010000003">
    <property type="protein sequence ID" value="KAJ4390782.1"/>
    <property type="molecule type" value="Genomic_DNA"/>
</dbReference>
<feature type="region of interest" description="Disordered" evidence="1">
    <location>
        <begin position="449"/>
        <end position="612"/>
    </location>
</feature>
<evidence type="ECO:0008006" key="4">
    <source>
        <dbReference type="Google" id="ProtNLM"/>
    </source>
</evidence>
<dbReference type="AlphaFoldDB" id="A0A9W9CVT0"/>
<organism evidence="2 3">
    <name type="scientific">Gnomoniopsis smithogilvyi</name>
    <dbReference type="NCBI Taxonomy" id="1191159"/>
    <lineage>
        <taxon>Eukaryota</taxon>
        <taxon>Fungi</taxon>
        <taxon>Dikarya</taxon>
        <taxon>Ascomycota</taxon>
        <taxon>Pezizomycotina</taxon>
        <taxon>Sordariomycetes</taxon>
        <taxon>Sordariomycetidae</taxon>
        <taxon>Diaporthales</taxon>
        <taxon>Gnomoniaceae</taxon>
        <taxon>Gnomoniopsis</taxon>
    </lineage>
</organism>
<evidence type="ECO:0000256" key="1">
    <source>
        <dbReference type="SAM" id="MobiDB-lite"/>
    </source>
</evidence>
<feature type="region of interest" description="Disordered" evidence="1">
    <location>
        <begin position="1"/>
        <end position="153"/>
    </location>
</feature>
<proteinExistence type="predicted"/>
<name>A0A9W9CVT0_9PEZI</name>
<feature type="region of interest" description="Disordered" evidence="1">
    <location>
        <begin position="336"/>
        <end position="372"/>
    </location>
</feature>
<evidence type="ECO:0000313" key="2">
    <source>
        <dbReference type="EMBL" id="KAJ4390782.1"/>
    </source>
</evidence>
<feature type="compositionally biased region" description="Polar residues" evidence="1">
    <location>
        <begin position="769"/>
        <end position="779"/>
    </location>
</feature>
<reference evidence="2" key="1">
    <citation type="submission" date="2022-10" db="EMBL/GenBank/DDBJ databases">
        <title>Tapping the CABI collections for fungal endophytes: first genome assemblies for Collariella, Neodidymelliopsis, Ascochyta clinopodiicola, Didymella pomorum, Didymosphaeria variabile, Neocosmospora piperis and Neocucurbitaria cava.</title>
        <authorList>
            <person name="Hill R."/>
        </authorList>
    </citation>
    <scope>NUCLEOTIDE SEQUENCE</scope>
    <source>
        <strain evidence="2">IMI 355082</strain>
    </source>
</reference>
<feature type="compositionally biased region" description="Low complexity" evidence="1">
    <location>
        <begin position="571"/>
        <end position="594"/>
    </location>
</feature>
<feature type="compositionally biased region" description="Polar residues" evidence="1">
    <location>
        <begin position="689"/>
        <end position="704"/>
    </location>
</feature>
<protein>
    <recommendedName>
        <fullName evidence="4">PH domain-containing protein</fullName>
    </recommendedName>
</protein>
<comment type="caution">
    <text evidence="2">The sequence shown here is derived from an EMBL/GenBank/DDBJ whole genome shotgun (WGS) entry which is preliminary data.</text>
</comment>
<dbReference type="OrthoDB" id="1749473at2759"/>
<sequence>MSAADLTSSFDYTEAPFPQSAKLSRRMRPPDLEIKASMDNRASRGDKHPKSGKRESRLAFGRLFGRHRVVTEAETTRSGRDLCNPNDSEGLSETIGGTPYDLQPQSLKPEVQLRSPTKDVDAGSRPQTAGIKSPSFAPPLQSPTMAANGKRRGSLATTAWDPVPLFQAWPQAADHLLRMHNKKELLSSISHPDLGDDKDVFVAMAKKRHRRNSSSFKLDWTTKIYILVTSGYLLQYAGDGPHDCLPEKVVQLTKDSAAFASDVIPGKHWVLQVSSVFEDGALTSHDTRSLLGKFGLREKERRQASDMLMIFENAADMDSWMSLLRREIEVLGGRVPMTEVGTPRQDDDQPRVESSPTSPAGRAPVMKDPNFGRIGSMPDLRWDASITFDGPELHLDATLTELMPDHTFDDNSASNSFVSQDGRQLDGLRDSSNRFSFMSAARTIITSDSSACNSPLRDSFGSASQGSHPSDESTPLAEELEDVQLRPNAAEIDNRRQSYRTSNIFLDTNRQTPTHRQHSSLSVVQEPPNFSLPQRRRAASHTASEVVHIAHATAAPGRPPRRPRRPPPPTLGFTRPLSIVADSPSPSRVSPSNPMEANEGFDNPAPPDSPSMFTGWAVDSDKLGYDLQSRASSRQSNVTSFQVSIHKYASMNSLRPADHSLWDDAPPHAHSPSREPPLSANDIPHVVTSFESSGLQSPTRSRSPIQRAMAAQKRASMYNLSSAPRRGSVSVFTNNTAHRPTQSDHHDEAFTPPPKGSRLSVPGHARSASDASCLSNRRSMPQLPQPALPVGPPPAPPPNKALPPIPVGKQRRSSSIPARRRVPSVVPGGEF</sequence>